<evidence type="ECO:0000313" key="3">
    <source>
        <dbReference type="EMBL" id="KGC15576.1"/>
    </source>
</evidence>
<feature type="chain" id="PRO_5044002733" evidence="2">
    <location>
        <begin position="20"/>
        <end position="119"/>
    </location>
</feature>
<dbReference type="AlphaFoldDB" id="A0AAW3F6W4"/>
<dbReference type="KEGG" id="bgo:BM43_5983"/>
<feature type="signal peptide" evidence="2">
    <location>
        <begin position="1"/>
        <end position="19"/>
    </location>
</feature>
<feature type="region of interest" description="Disordered" evidence="1">
    <location>
        <begin position="69"/>
        <end position="101"/>
    </location>
</feature>
<sequence>MKLVGCGLLLLAVTSPAFAGDHYVEIWNPPEARGGAHHDMAPAVPKAPKQHKRVAPRLVDAGVRPPAVEAAKPLARPHAATPDTPRAAPGTPEIPRLFTPDGNVLRVGTPAAAGVTILR</sequence>
<evidence type="ECO:0000256" key="1">
    <source>
        <dbReference type="SAM" id="MobiDB-lite"/>
    </source>
</evidence>
<dbReference type="EMBL" id="JPGG01000016">
    <property type="protein sequence ID" value="KGC15576.1"/>
    <property type="molecule type" value="Genomic_DNA"/>
</dbReference>
<evidence type="ECO:0000256" key="2">
    <source>
        <dbReference type="SAM" id="SignalP"/>
    </source>
</evidence>
<dbReference type="Proteomes" id="UP000029590">
    <property type="component" value="Unassembled WGS sequence"/>
</dbReference>
<feature type="region of interest" description="Disordered" evidence="1">
    <location>
        <begin position="34"/>
        <end position="53"/>
    </location>
</feature>
<keyword evidence="2" id="KW-0732">Signal</keyword>
<gene>
    <name evidence="3" type="ORF">DM48_1782</name>
</gene>
<organism evidence="3 4">
    <name type="scientific">Burkholderia gladioli</name>
    <name type="common">Pseudomonas marginata</name>
    <name type="synonym">Phytomonas marginata</name>
    <dbReference type="NCBI Taxonomy" id="28095"/>
    <lineage>
        <taxon>Bacteria</taxon>
        <taxon>Pseudomonadati</taxon>
        <taxon>Pseudomonadota</taxon>
        <taxon>Betaproteobacteria</taxon>
        <taxon>Burkholderiales</taxon>
        <taxon>Burkholderiaceae</taxon>
        <taxon>Burkholderia</taxon>
    </lineage>
</organism>
<proteinExistence type="predicted"/>
<comment type="caution">
    <text evidence="3">The sequence shown here is derived from an EMBL/GenBank/DDBJ whole genome shotgun (WGS) entry which is preliminary data.</text>
</comment>
<evidence type="ECO:0000313" key="4">
    <source>
        <dbReference type="Proteomes" id="UP000029590"/>
    </source>
</evidence>
<protein>
    <submittedName>
        <fullName evidence="3">Uncharacterized protein</fullName>
    </submittedName>
</protein>
<reference evidence="3 4" key="1">
    <citation type="submission" date="2014-04" db="EMBL/GenBank/DDBJ databases">
        <authorList>
            <person name="Bishop-Lilly K.A."/>
            <person name="Broomall S.M."/>
            <person name="Chain P.S."/>
            <person name="Chertkov O."/>
            <person name="Coyne S.R."/>
            <person name="Daligault H.E."/>
            <person name="Davenport K.W."/>
            <person name="Erkkila T."/>
            <person name="Frey K.G."/>
            <person name="Gibbons H.S."/>
            <person name="Gu W."/>
            <person name="Jaissle J."/>
            <person name="Johnson S.L."/>
            <person name="Koroleva G.I."/>
            <person name="Ladner J.T."/>
            <person name="Lo C.-C."/>
            <person name="Minogue T.D."/>
            <person name="Munk C."/>
            <person name="Palacios G.F."/>
            <person name="Redden C.L."/>
            <person name="Rosenzweig C.N."/>
            <person name="Scholz M.B."/>
            <person name="Teshima H."/>
            <person name="Xu Y."/>
        </authorList>
    </citation>
    <scope>NUCLEOTIDE SEQUENCE [LARGE SCALE GENOMIC DNA]</scope>
    <source>
        <strain evidence="4">gladioli</strain>
    </source>
</reference>
<name>A0AAW3F6W4_BURGA</name>
<accession>A0AAW3F6W4</accession>